<dbReference type="InterPro" id="IPR018062">
    <property type="entry name" value="HTH_AraC-typ_CS"/>
</dbReference>
<dbReference type="PANTHER" id="PTHR46796">
    <property type="entry name" value="HTH-TYPE TRANSCRIPTIONAL ACTIVATOR RHAS-RELATED"/>
    <property type="match status" value="1"/>
</dbReference>
<keyword evidence="3" id="KW-0804">Transcription</keyword>
<dbReference type="PROSITE" id="PS01124">
    <property type="entry name" value="HTH_ARAC_FAMILY_2"/>
    <property type="match status" value="1"/>
</dbReference>
<dbReference type="SMART" id="SM00342">
    <property type="entry name" value="HTH_ARAC"/>
    <property type="match status" value="1"/>
</dbReference>
<dbReference type="InterPro" id="IPR050204">
    <property type="entry name" value="AraC_XylS_family_regulators"/>
</dbReference>
<proteinExistence type="predicted"/>
<feature type="region of interest" description="Disordered" evidence="4">
    <location>
        <begin position="1"/>
        <end position="20"/>
    </location>
</feature>
<evidence type="ECO:0000256" key="2">
    <source>
        <dbReference type="ARBA" id="ARBA00023125"/>
    </source>
</evidence>
<sequence>MGRVLLRRAPTEGGLPPRAATAWEAPGMQTSGLARVHDARFLPQPGFEHATLDSRLRPVHVFSTASVPPARQFDAWQAQCGPVLDLGAPPGPAFGYRAHCTAWKLGPFALTSVSAAAARYRRTPAQIRRDAIDHWVIRMARRGTQSLWNETGAAVMAPGIPCIMSLGSAFDGERSDLDWVSLVVPRDLFPSIAPTIDRSLHVGLDGSLGLLLGCYLEMINAQLGTMTEAELPRLVAATRAMVAACIAPAPGIREAAAPLLNHTRMERVRQAIRHNLRSPTLTPKRICRLVGMSRSQLYRLFEPIGGVARYIQAERLREAHRALANPDNQRGIHEVAEDLGFFDASAFSRIFRREYGCTPSEVRSAAVAGLSDASPQRSPRPRGAVAVASLTDLLQLQLRP</sequence>
<reference evidence="7" key="1">
    <citation type="journal article" date="2019" name="Int. J. Syst. Evol. Microbiol.">
        <title>The Global Catalogue of Microorganisms (GCM) 10K type strain sequencing project: providing services to taxonomists for standard genome sequencing and annotation.</title>
        <authorList>
            <consortium name="The Broad Institute Genomics Platform"/>
            <consortium name="The Broad Institute Genome Sequencing Center for Infectious Disease"/>
            <person name="Wu L."/>
            <person name="Ma J."/>
        </authorList>
    </citation>
    <scope>NUCLEOTIDE SEQUENCE [LARGE SCALE GENOMIC DNA]</scope>
    <source>
        <strain evidence="7">CECT 7131</strain>
    </source>
</reference>
<dbReference type="InterPro" id="IPR018060">
    <property type="entry name" value="HTH_AraC"/>
</dbReference>
<evidence type="ECO:0000259" key="5">
    <source>
        <dbReference type="PROSITE" id="PS01124"/>
    </source>
</evidence>
<dbReference type="PROSITE" id="PS00041">
    <property type="entry name" value="HTH_ARAC_FAMILY_1"/>
    <property type="match status" value="1"/>
</dbReference>
<name>A0ABT8AGN6_9PROT</name>
<evidence type="ECO:0000313" key="7">
    <source>
        <dbReference type="Proteomes" id="UP001529369"/>
    </source>
</evidence>
<dbReference type="Pfam" id="PF12833">
    <property type="entry name" value="HTH_18"/>
    <property type="match status" value="1"/>
</dbReference>
<evidence type="ECO:0000256" key="4">
    <source>
        <dbReference type="SAM" id="MobiDB-lite"/>
    </source>
</evidence>
<dbReference type="EMBL" id="JAUFPN010000313">
    <property type="protein sequence ID" value="MDN3568972.1"/>
    <property type="molecule type" value="Genomic_DNA"/>
</dbReference>
<dbReference type="SUPFAM" id="SSF46689">
    <property type="entry name" value="Homeodomain-like"/>
    <property type="match status" value="1"/>
</dbReference>
<accession>A0ABT8AGN6</accession>
<dbReference type="Gene3D" id="1.10.10.60">
    <property type="entry name" value="Homeodomain-like"/>
    <property type="match status" value="1"/>
</dbReference>
<evidence type="ECO:0000256" key="1">
    <source>
        <dbReference type="ARBA" id="ARBA00023015"/>
    </source>
</evidence>
<protein>
    <submittedName>
        <fullName evidence="6">AraC family transcriptional regulator</fullName>
    </submittedName>
</protein>
<organism evidence="6 7">
    <name type="scientific">Paeniroseomonas aquatica</name>
    <dbReference type="NCBI Taxonomy" id="373043"/>
    <lineage>
        <taxon>Bacteria</taxon>
        <taxon>Pseudomonadati</taxon>
        <taxon>Pseudomonadota</taxon>
        <taxon>Alphaproteobacteria</taxon>
        <taxon>Acetobacterales</taxon>
        <taxon>Acetobacteraceae</taxon>
        <taxon>Paeniroseomonas</taxon>
    </lineage>
</organism>
<evidence type="ECO:0000256" key="3">
    <source>
        <dbReference type="ARBA" id="ARBA00023163"/>
    </source>
</evidence>
<keyword evidence="1" id="KW-0805">Transcription regulation</keyword>
<keyword evidence="7" id="KW-1185">Reference proteome</keyword>
<dbReference type="PRINTS" id="PR00032">
    <property type="entry name" value="HTHARAC"/>
</dbReference>
<feature type="domain" description="HTH araC/xylS-type" evidence="5">
    <location>
        <begin position="266"/>
        <end position="365"/>
    </location>
</feature>
<dbReference type="InterPro" id="IPR020449">
    <property type="entry name" value="Tscrpt_reg_AraC-type_HTH"/>
</dbReference>
<comment type="caution">
    <text evidence="6">The sequence shown here is derived from an EMBL/GenBank/DDBJ whole genome shotgun (WGS) entry which is preliminary data.</text>
</comment>
<dbReference type="InterPro" id="IPR009057">
    <property type="entry name" value="Homeodomain-like_sf"/>
</dbReference>
<gene>
    <name evidence="6" type="ORF">QWZ14_31730</name>
</gene>
<dbReference type="Proteomes" id="UP001529369">
    <property type="component" value="Unassembled WGS sequence"/>
</dbReference>
<keyword evidence="2" id="KW-0238">DNA-binding</keyword>
<dbReference type="PANTHER" id="PTHR46796:SF6">
    <property type="entry name" value="ARAC SUBFAMILY"/>
    <property type="match status" value="1"/>
</dbReference>
<evidence type="ECO:0000313" key="6">
    <source>
        <dbReference type="EMBL" id="MDN3568972.1"/>
    </source>
</evidence>
<dbReference type="RefSeq" id="WP_290321093.1">
    <property type="nucleotide sequence ID" value="NZ_JAUFPN010000313.1"/>
</dbReference>